<protein>
    <recommendedName>
        <fullName evidence="7">Major facilitator superfamily associated domain-containing protein</fullName>
    </recommendedName>
</protein>
<evidence type="ECO:0000313" key="8">
    <source>
        <dbReference type="EMBL" id="CAL4245306.1"/>
    </source>
</evidence>
<dbReference type="Proteomes" id="UP001497623">
    <property type="component" value="Unassembled WGS sequence"/>
</dbReference>
<name>A0AAV2SS48_MEGNR</name>
<keyword evidence="3 6" id="KW-0812">Transmembrane</keyword>
<evidence type="ECO:0000256" key="2">
    <source>
        <dbReference type="ARBA" id="ARBA00005241"/>
    </source>
</evidence>
<evidence type="ECO:0000256" key="4">
    <source>
        <dbReference type="ARBA" id="ARBA00022989"/>
    </source>
</evidence>
<evidence type="ECO:0000256" key="6">
    <source>
        <dbReference type="SAM" id="Phobius"/>
    </source>
</evidence>
<dbReference type="PANTHER" id="PTHR16172:SF41">
    <property type="entry name" value="MAJOR FACILITATOR SUPERFAMILY DOMAIN-CONTAINING PROTEIN 6-LIKE"/>
    <property type="match status" value="1"/>
</dbReference>
<dbReference type="PANTHER" id="PTHR16172">
    <property type="entry name" value="MAJOR FACILITATOR SUPERFAMILY DOMAIN-CONTAINING PROTEIN 6-LIKE"/>
    <property type="match status" value="1"/>
</dbReference>
<dbReference type="InterPro" id="IPR024989">
    <property type="entry name" value="MFS_assoc_dom"/>
</dbReference>
<feature type="transmembrane region" description="Helical" evidence="6">
    <location>
        <begin position="72"/>
        <end position="91"/>
    </location>
</feature>
<gene>
    <name evidence="8" type="ORF">MNOR_LOCUS41034</name>
</gene>
<evidence type="ECO:0000256" key="3">
    <source>
        <dbReference type="ARBA" id="ARBA00022692"/>
    </source>
</evidence>
<dbReference type="GO" id="GO:0016020">
    <property type="term" value="C:membrane"/>
    <property type="evidence" value="ECO:0007669"/>
    <property type="project" value="UniProtKB-SubCell"/>
</dbReference>
<evidence type="ECO:0000256" key="1">
    <source>
        <dbReference type="ARBA" id="ARBA00004141"/>
    </source>
</evidence>
<dbReference type="InterPro" id="IPR036259">
    <property type="entry name" value="MFS_trans_sf"/>
</dbReference>
<evidence type="ECO:0000259" key="7">
    <source>
        <dbReference type="Pfam" id="PF12832"/>
    </source>
</evidence>
<accession>A0AAV2SS48</accession>
<keyword evidence="5 6" id="KW-0472">Membrane</keyword>
<comment type="subcellular location">
    <subcellularLocation>
        <location evidence="1">Membrane</location>
        <topology evidence="1">Multi-pass membrane protein</topology>
    </subcellularLocation>
</comment>
<feature type="non-terminal residue" evidence="8">
    <location>
        <position position="208"/>
    </location>
</feature>
<keyword evidence="9" id="KW-1185">Reference proteome</keyword>
<feature type="domain" description="Major facilitator superfamily associated" evidence="7">
    <location>
        <begin position="14"/>
        <end position="208"/>
    </location>
</feature>
<dbReference type="SUPFAM" id="SSF103473">
    <property type="entry name" value="MFS general substrate transporter"/>
    <property type="match status" value="1"/>
</dbReference>
<dbReference type="EMBL" id="CAXKWB010138944">
    <property type="protein sequence ID" value="CAL4245306.1"/>
    <property type="molecule type" value="Genomic_DNA"/>
</dbReference>
<feature type="transmembrane region" description="Helical" evidence="6">
    <location>
        <begin position="41"/>
        <end position="60"/>
    </location>
</feature>
<comment type="caution">
    <text evidence="8">The sequence shown here is derived from an EMBL/GenBank/DDBJ whole genome shotgun (WGS) entry which is preliminary data.</text>
</comment>
<proteinExistence type="inferred from homology"/>
<reference evidence="8 9" key="1">
    <citation type="submission" date="2024-05" db="EMBL/GenBank/DDBJ databases">
        <authorList>
            <person name="Wallberg A."/>
        </authorList>
    </citation>
    <scope>NUCLEOTIDE SEQUENCE [LARGE SCALE GENOMIC DNA]</scope>
</reference>
<comment type="similarity">
    <text evidence="2">Belongs to the major facilitator superfamily. MFSD6 family.</text>
</comment>
<evidence type="ECO:0000256" key="5">
    <source>
        <dbReference type="ARBA" id="ARBA00023136"/>
    </source>
</evidence>
<dbReference type="AlphaFoldDB" id="A0AAV2SS48"/>
<dbReference type="Gene3D" id="1.20.1250.20">
    <property type="entry name" value="MFS general substrate transporter like domains"/>
    <property type="match status" value="1"/>
</dbReference>
<dbReference type="InterPro" id="IPR051717">
    <property type="entry name" value="MFS_MFSD6"/>
</dbReference>
<organism evidence="8 9">
    <name type="scientific">Meganyctiphanes norvegica</name>
    <name type="common">Northern krill</name>
    <name type="synonym">Thysanopoda norvegica</name>
    <dbReference type="NCBI Taxonomy" id="48144"/>
    <lineage>
        <taxon>Eukaryota</taxon>
        <taxon>Metazoa</taxon>
        <taxon>Ecdysozoa</taxon>
        <taxon>Arthropoda</taxon>
        <taxon>Crustacea</taxon>
        <taxon>Multicrustacea</taxon>
        <taxon>Malacostraca</taxon>
        <taxon>Eumalacostraca</taxon>
        <taxon>Eucarida</taxon>
        <taxon>Euphausiacea</taxon>
        <taxon>Euphausiidae</taxon>
        <taxon>Meganyctiphanes</taxon>
    </lineage>
</organism>
<keyword evidence="4 6" id="KW-1133">Transmembrane helix</keyword>
<dbReference type="Pfam" id="PF12832">
    <property type="entry name" value="MFS_1_like"/>
    <property type="match status" value="1"/>
</dbReference>
<sequence>MFSINKALLPIKAHFFLYSGLEVIRKMTPLIYREKGVPSEAVGMVFSIITIVGLFITVLGGMVADYFKVHRMLLIILLVVATIGTNAFYFLPNIPTAAPMSLNTEVGHVERSHLSNMELEGQGILESSEMKPDSSVLIESKMGITDLLMTPEFLFLVICHSTDQGTTGLVATMTDTIAFKVLDGETTKYGQQKMFSEIGQMTNAAIAG</sequence>
<evidence type="ECO:0000313" key="9">
    <source>
        <dbReference type="Proteomes" id="UP001497623"/>
    </source>
</evidence>